<dbReference type="EMBL" id="LSRX01001851">
    <property type="protein sequence ID" value="OLP77075.1"/>
    <property type="molecule type" value="Genomic_DNA"/>
</dbReference>
<sequence>MQDLLCLRQVVPFDDRRPLRVPGFDLAGPLLQSATHEADFVVFFLLLLRFEGYHVVLSFADVSPAVQRADEAAGGPAPSWSSSFARHARYHGVLLSGQSRLPQLRLWPFFIVLLPLMSFVETGATGKRRRTALERAAVGSLDIRQCLLRSSSMPRTTASSSLSLCQETALLEASKPALILAADVWRDMPTSATPLLVQANLNLLPAAFCAAFDLPSDAAAHLGNVGDLVVAVRGALHAALCWLDGQEQVLRATPSASTAIRPPGEVQTQLAEAAAALAALRGSGGQSVRDLESLEFPDAALKELYPDLVAEWEIVGKLQSVPWHWVCSVELSLAGFLAPTACLYPVQSIAIYPLTWMFLLHPGSTQTSGLLRLYQDAFDEIERLVNQERAAASADWKASHPAPAANEKNPYEGRLNFSLGSGKRWFSWLSAEGTLNETIVTELYERAKWRRVTLNGDRSFVIMFPYFAVAGAVHLPDIAFLFAGEDALGIRGRARFMYTRQVFLGGCDCCGCCLLRRCMLLLAVVRPASACCAQALFQACRRASRSQRAPPIHAAHSPAFLPQDVFDHVKGYPMRPYTLHPEAVRIFDETFDHHVAAQERHYLSEHSLAKLHGKKKTSNLRIALQVHLLDQARQGRAGRDWASSVPATALQFANAFGDYLDAVSDSLDSYFAALLPASSGPPAPGSQSSLAKFRSLADSSIDDLCGLSEAVRAVLSRLLRVLLKFPAAWVTGSALRADREFKGILEGAGVARDAWDEHLCRLGALLKYTRLGNFFLSTNVSGPRTFYFVRRTFAATDPFFLQYSNILQAVGITNEALRGHTLDRLLSQRAKTAPEPQFPNLATAAEGASVLQRMTQFIVAAR</sequence>
<organism evidence="1 2">
    <name type="scientific">Symbiodinium microadriaticum</name>
    <name type="common">Dinoflagellate</name>
    <name type="synonym">Zooxanthella microadriatica</name>
    <dbReference type="NCBI Taxonomy" id="2951"/>
    <lineage>
        <taxon>Eukaryota</taxon>
        <taxon>Sar</taxon>
        <taxon>Alveolata</taxon>
        <taxon>Dinophyceae</taxon>
        <taxon>Suessiales</taxon>
        <taxon>Symbiodiniaceae</taxon>
        <taxon>Symbiodinium</taxon>
    </lineage>
</organism>
<accession>A0A1Q9C2C9</accession>
<gene>
    <name evidence="1" type="ORF">AK812_SmicGene42903</name>
</gene>
<evidence type="ECO:0000313" key="2">
    <source>
        <dbReference type="Proteomes" id="UP000186817"/>
    </source>
</evidence>
<comment type="caution">
    <text evidence="1">The sequence shown here is derived from an EMBL/GenBank/DDBJ whole genome shotgun (WGS) entry which is preliminary data.</text>
</comment>
<evidence type="ECO:0000313" key="1">
    <source>
        <dbReference type="EMBL" id="OLP77075.1"/>
    </source>
</evidence>
<dbReference type="OrthoDB" id="424774at2759"/>
<keyword evidence="2" id="KW-1185">Reference proteome</keyword>
<dbReference type="AlphaFoldDB" id="A0A1Q9C2C9"/>
<name>A0A1Q9C2C9_SYMMI</name>
<dbReference type="Proteomes" id="UP000186817">
    <property type="component" value="Unassembled WGS sequence"/>
</dbReference>
<reference evidence="1 2" key="1">
    <citation type="submission" date="2016-02" db="EMBL/GenBank/DDBJ databases">
        <title>Genome analysis of coral dinoflagellate symbionts highlights evolutionary adaptations to a symbiotic lifestyle.</title>
        <authorList>
            <person name="Aranda M."/>
            <person name="Li Y."/>
            <person name="Liew Y.J."/>
            <person name="Baumgarten S."/>
            <person name="Simakov O."/>
            <person name="Wilson M."/>
            <person name="Piel J."/>
            <person name="Ashoor H."/>
            <person name="Bougouffa S."/>
            <person name="Bajic V.B."/>
            <person name="Ryu T."/>
            <person name="Ravasi T."/>
            <person name="Bayer T."/>
            <person name="Micklem G."/>
            <person name="Kim H."/>
            <person name="Bhak J."/>
            <person name="Lajeunesse T.C."/>
            <person name="Voolstra C.R."/>
        </authorList>
    </citation>
    <scope>NUCLEOTIDE SEQUENCE [LARGE SCALE GENOMIC DNA]</scope>
    <source>
        <strain evidence="1 2">CCMP2467</strain>
    </source>
</reference>
<protein>
    <submittedName>
        <fullName evidence="1">Uncharacterized protein</fullName>
    </submittedName>
</protein>
<proteinExistence type="predicted"/>